<keyword evidence="2 5" id="KW-0812">Transmembrane</keyword>
<evidence type="ECO:0000256" key="1">
    <source>
        <dbReference type="ARBA" id="ARBA00004141"/>
    </source>
</evidence>
<dbReference type="PANTHER" id="PTHR32322">
    <property type="entry name" value="INNER MEMBRANE TRANSPORTER"/>
    <property type="match status" value="1"/>
</dbReference>
<keyword evidence="3 5" id="KW-1133">Transmembrane helix</keyword>
<keyword evidence="8" id="KW-1185">Reference proteome</keyword>
<dbReference type="EMBL" id="JAPTGG010000008">
    <property type="protein sequence ID" value="MCZ0865661.1"/>
    <property type="molecule type" value="Genomic_DNA"/>
</dbReference>
<dbReference type="Pfam" id="PF00892">
    <property type="entry name" value="EamA"/>
    <property type="match status" value="2"/>
</dbReference>
<comment type="caution">
    <text evidence="7">The sequence shown here is derived from an EMBL/GenBank/DDBJ whole genome shotgun (WGS) entry which is preliminary data.</text>
</comment>
<evidence type="ECO:0000259" key="6">
    <source>
        <dbReference type="Pfam" id="PF00892"/>
    </source>
</evidence>
<dbReference type="SUPFAM" id="SSF103481">
    <property type="entry name" value="Multidrug resistance efflux transporter EmrE"/>
    <property type="match status" value="2"/>
</dbReference>
<dbReference type="PANTHER" id="PTHR32322:SF14">
    <property type="entry name" value="PROTEIN PAGO"/>
    <property type="match status" value="1"/>
</dbReference>
<evidence type="ECO:0000256" key="3">
    <source>
        <dbReference type="ARBA" id="ARBA00022989"/>
    </source>
</evidence>
<feature type="transmembrane region" description="Helical" evidence="5">
    <location>
        <begin position="241"/>
        <end position="261"/>
    </location>
</feature>
<feature type="transmembrane region" description="Helical" evidence="5">
    <location>
        <begin position="178"/>
        <end position="199"/>
    </location>
</feature>
<dbReference type="InterPro" id="IPR037185">
    <property type="entry name" value="EmrE-like"/>
</dbReference>
<name>A0A9J6RNT1_9GAMM</name>
<dbReference type="InterPro" id="IPR050638">
    <property type="entry name" value="AA-Vitamin_Transporters"/>
</dbReference>
<dbReference type="GO" id="GO:0016020">
    <property type="term" value="C:membrane"/>
    <property type="evidence" value="ECO:0007669"/>
    <property type="project" value="UniProtKB-SubCell"/>
</dbReference>
<feature type="transmembrane region" description="Helical" evidence="5">
    <location>
        <begin position="205"/>
        <end position="234"/>
    </location>
</feature>
<proteinExistence type="predicted"/>
<evidence type="ECO:0000256" key="5">
    <source>
        <dbReference type="SAM" id="Phobius"/>
    </source>
</evidence>
<feature type="transmembrane region" description="Helical" evidence="5">
    <location>
        <begin position="145"/>
        <end position="166"/>
    </location>
</feature>
<accession>A0A9J6RNT1</accession>
<dbReference type="AlphaFoldDB" id="A0A9J6RNT1"/>
<organism evidence="7 8">
    <name type="scientific">Dasania phycosphaerae</name>
    <dbReference type="NCBI Taxonomy" id="2950436"/>
    <lineage>
        <taxon>Bacteria</taxon>
        <taxon>Pseudomonadati</taxon>
        <taxon>Pseudomonadota</taxon>
        <taxon>Gammaproteobacteria</taxon>
        <taxon>Cellvibrionales</taxon>
        <taxon>Spongiibacteraceae</taxon>
        <taxon>Dasania</taxon>
    </lineage>
</organism>
<dbReference type="InterPro" id="IPR000620">
    <property type="entry name" value="EamA_dom"/>
</dbReference>
<gene>
    <name evidence="7" type="ORF">O0V09_10635</name>
</gene>
<comment type="subcellular location">
    <subcellularLocation>
        <location evidence="1">Membrane</location>
        <topology evidence="1">Multi-pass membrane protein</topology>
    </subcellularLocation>
</comment>
<sequence length="301" mass="33181">MAVIAAYITVILIWSTTPLAIKLSNDSLAPIAAVSLRMLLAFVGGWLVTLLWRKAGRLQLANVKSYALASLTLFPSMPMVYYAAQFISSGLISVLFGLMPLVSAVFAAYILDEHFLTWRRVVAQLIALAGLVLISYGQLNLSEQAIYGVLLTVLATTIYAWSSVYLKKFNKTQEVAAFEQTVGALLFSLPGMFICWWLIEDDFQLVFSATSAISVSYLAFVGSLVGFFAFFWVLNKLSMSLISIIPVITPMLALWLGMTVAGEELAAITLLGAGLIISGLMLYEGIPMWLWKKARCYWLNR</sequence>
<feature type="transmembrane region" description="Helical" evidence="5">
    <location>
        <begin position="121"/>
        <end position="139"/>
    </location>
</feature>
<feature type="domain" description="EamA" evidence="6">
    <location>
        <begin position="5"/>
        <end position="135"/>
    </location>
</feature>
<feature type="transmembrane region" description="Helical" evidence="5">
    <location>
        <begin position="90"/>
        <end position="109"/>
    </location>
</feature>
<dbReference type="RefSeq" id="WP_258331806.1">
    <property type="nucleotide sequence ID" value="NZ_JAPTGG010000008.1"/>
</dbReference>
<protein>
    <submittedName>
        <fullName evidence="7">DMT family transporter</fullName>
    </submittedName>
</protein>
<evidence type="ECO:0000313" key="8">
    <source>
        <dbReference type="Proteomes" id="UP001069090"/>
    </source>
</evidence>
<feature type="transmembrane region" description="Helical" evidence="5">
    <location>
        <begin position="65"/>
        <end position="84"/>
    </location>
</feature>
<evidence type="ECO:0000313" key="7">
    <source>
        <dbReference type="EMBL" id="MCZ0865661.1"/>
    </source>
</evidence>
<evidence type="ECO:0000256" key="4">
    <source>
        <dbReference type="ARBA" id="ARBA00023136"/>
    </source>
</evidence>
<dbReference type="Proteomes" id="UP001069090">
    <property type="component" value="Unassembled WGS sequence"/>
</dbReference>
<reference evidence="7 8" key="1">
    <citation type="submission" date="2022-12" db="EMBL/GenBank/DDBJ databases">
        <title>Dasania phycosphaerae sp. nov., isolated from particulate material of the south coast of Korea.</title>
        <authorList>
            <person name="Jiang Y."/>
        </authorList>
    </citation>
    <scope>NUCLEOTIDE SEQUENCE [LARGE SCALE GENOMIC DNA]</scope>
    <source>
        <strain evidence="7 8">GY-19</strain>
    </source>
</reference>
<feature type="transmembrane region" description="Helical" evidence="5">
    <location>
        <begin position="267"/>
        <end position="291"/>
    </location>
</feature>
<evidence type="ECO:0000256" key="2">
    <source>
        <dbReference type="ARBA" id="ARBA00022692"/>
    </source>
</evidence>
<keyword evidence="4 5" id="KW-0472">Membrane</keyword>
<feature type="domain" description="EamA" evidence="6">
    <location>
        <begin position="147"/>
        <end position="282"/>
    </location>
</feature>
<feature type="transmembrane region" description="Helical" evidence="5">
    <location>
        <begin position="28"/>
        <end position="53"/>
    </location>
</feature>